<evidence type="ECO:0000256" key="5">
    <source>
        <dbReference type="PROSITE-ProRule" id="PRU00335"/>
    </source>
</evidence>
<dbReference type="InterPro" id="IPR036271">
    <property type="entry name" value="Tet_transcr_reg_TetR-rel_C_sf"/>
</dbReference>
<dbReference type="AlphaFoldDB" id="A0A0K6H827"/>
<organism evidence="7 8">
    <name type="scientific">Gulbenkiania indica</name>
    <dbReference type="NCBI Taxonomy" id="375574"/>
    <lineage>
        <taxon>Bacteria</taxon>
        <taxon>Pseudomonadati</taxon>
        <taxon>Pseudomonadota</taxon>
        <taxon>Betaproteobacteria</taxon>
        <taxon>Neisseriales</taxon>
        <taxon>Chromobacteriaceae</taxon>
        <taxon>Gulbenkiania</taxon>
    </lineage>
</organism>
<dbReference type="PROSITE" id="PS01081">
    <property type="entry name" value="HTH_TETR_1"/>
    <property type="match status" value="1"/>
</dbReference>
<proteinExistence type="predicted"/>
<keyword evidence="2" id="KW-0805">Transcription regulation</keyword>
<evidence type="ECO:0000313" key="8">
    <source>
        <dbReference type="Proteomes" id="UP000243535"/>
    </source>
</evidence>
<gene>
    <name evidence="7" type="ORF">Ga0061063_0069</name>
</gene>
<dbReference type="SUPFAM" id="SSF46689">
    <property type="entry name" value="Homeodomain-like"/>
    <property type="match status" value="1"/>
</dbReference>
<sequence length="215" mass="24222">MVRRTREEAEQTRCLLLDTAEQLFSVKGVSKTTLADIATAAGLTRGAVYWHFENKLDLYRAMLDRVAPAFDTIRTELLTAAEADPAQALWAHSLNVNRVIASEPQIRRILLILLKRSEHVDELAPIHDECVAHMREGQDVLRQIFQLACDRHQTLPHVDPTLAACALQSIHNGMIDLSLEDSACFDLEHQAGDVLAYLYRGLFRSEVLENLSPRL</sequence>
<dbReference type="GO" id="GO:0003677">
    <property type="term" value="F:DNA binding"/>
    <property type="evidence" value="ECO:0007669"/>
    <property type="project" value="UniProtKB-UniRule"/>
</dbReference>
<dbReference type="PROSITE" id="PS50977">
    <property type="entry name" value="HTH_TETR_2"/>
    <property type="match status" value="1"/>
</dbReference>
<dbReference type="InterPro" id="IPR001647">
    <property type="entry name" value="HTH_TetR"/>
</dbReference>
<feature type="DNA-binding region" description="H-T-H motif" evidence="5">
    <location>
        <begin position="33"/>
        <end position="52"/>
    </location>
</feature>
<evidence type="ECO:0000256" key="3">
    <source>
        <dbReference type="ARBA" id="ARBA00023125"/>
    </source>
</evidence>
<dbReference type="Proteomes" id="UP000243535">
    <property type="component" value="Unassembled WGS sequence"/>
</dbReference>
<protein>
    <submittedName>
        <fullName evidence="7">Transcriptional regulator, TetR family</fullName>
    </submittedName>
</protein>
<dbReference type="STRING" id="375574.GCA_001418035_02652"/>
<keyword evidence="4" id="KW-0804">Transcription</keyword>
<dbReference type="Gene3D" id="1.10.357.10">
    <property type="entry name" value="Tetracycline Repressor, domain 2"/>
    <property type="match status" value="1"/>
</dbReference>
<dbReference type="Pfam" id="PF00440">
    <property type="entry name" value="TetR_N"/>
    <property type="match status" value="1"/>
</dbReference>
<keyword evidence="1" id="KW-0678">Repressor</keyword>
<dbReference type="PANTHER" id="PTHR47506">
    <property type="entry name" value="TRANSCRIPTIONAL REGULATORY PROTEIN"/>
    <property type="match status" value="1"/>
</dbReference>
<name>A0A0K6H827_9NEIS</name>
<dbReference type="OrthoDB" id="5816932at2"/>
<dbReference type="InterPro" id="IPR009057">
    <property type="entry name" value="Homeodomain-like_sf"/>
</dbReference>
<dbReference type="InterPro" id="IPR023772">
    <property type="entry name" value="DNA-bd_HTH_TetR-type_CS"/>
</dbReference>
<evidence type="ECO:0000313" key="7">
    <source>
        <dbReference type="EMBL" id="CUA87117.1"/>
    </source>
</evidence>
<evidence type="ECO:0000256" key="2">
    <source>
        <dbReference type="ARBA" id="ARBA00023015"/>
    </source>
</evidence>
<evidence type="ECO:0000256" key="4">
    <source>
        <dbReference type="ARBA" id="ARBA00023163"/>
    </source>
</evidence>
<reference evidence="8" key="1">
    <citation type="submission" date="2015-08" db="EMBL/GenBank/DDBJ databases">
        <authorList>
            <person name="Varghese N."/>
        </authorList>
    </citation>
    <scope>NUCLEOTIDE SEQUENCE [LARGE SCALE GENOMIC DNA]</scope>
    <source>
        <strain evidence="8">DSM 17901</strain>
    </source>
</reference>
<accession>A0A0K6H827</accession>
<feature type="domain" description="HTH tetR-type" evidence="6">
    <location>
        <begin position="10"/>
        <end position="70"/>
    </location>
</feature>
<evidence type="ECO:0000256" key="1">
    <source>
        <dbReference type="ARBA" id="ARBA00022491"/>
    </source>
</evidence>
<dbReference type="SUPFAM" id="SSF48498">
    <property type="entry name" value="Tetracyclin repressor-like, C-terminal domain"/>
    <property type="match status" value="1"/>
</dbReference>
<keyword evidence="8" id="KW-1185">Reference proteome</keyword>
<dbReference type="PANTHER" id="PTHR47506:SF3">
    <property type="entry name" value="HTH-TYPE TRANSCRIPTIONAL REGULATOR LMRA"/>
    <property type="match status" value="1"/>
</dbReference>
<dbReference type="RefSeq" id="WP_054286970.1">
    <property type="nucleotide sequence ID" value="NZ_CYHA01000011.1"/>
</dbReference>
<dbReference type="PRINTS" id="PR00455">
    <property type="entry name" value="HTHTETR"/>
</dbReference>
<keyword evidence="3 5" id="KW-0238">DNA-binding</keyword>
<dbReference type="EMBL" id="CYHA01000011">
    <property type="protein sequence ID" value="CUA87117.1"/>
    <property type="molecule type" value="Genomic_DNA"/>
</dbReference>
<evidence type="ECO:0000259" key="6">
    <source>
        <dbReference type="PROSITE" id="PS50977"/>
    </source>
</evidence>